<sequence length="156" mass="17974">MSENNNNNQTIIHRDQIIDQNDVYNQNKKIQKTAYKNNSDQYESVRLWLQYLSVGEGYNYCIGSNFNINLAFVFLSPLQKNILMQCPYWCLDVTHKTTNIKNGLLYTVVVHHPVTGTGYCFTTSHGVSPIVHFLTFLKDLGCVNVQKSQLMFRTSN</sequence>
<proteinExistence type="predicted"/>
<accession>A0A8H7SNW8</accession>
<organism evidence="1 2">
    <name type="scientific">Thamnidium elegans</name>
    <dbReference type="NCBI Taxonomy" id="101142"/>
    <lineage>
        <taxon>Eukaryota</taxon>
        <taxon>Fungi</taxon>
        <taxon>Fungi incertae sedis</taxon>
        <taxon>Mucoromycota</taxon>
        <taxon>Mucoromycotina</taxon>
        <taxon>Mucoromycetes</taxon>
        <taxon>Mucorales</taxon>
        <taxon>Mucorineae</taxon>
        <taxon>Mucoraceae</taxon>
        <taxon>Thamnidium</taxon>
    </lineage>
</organism>
<name>A0A8H7SNW8_9FUNG</name>
<keyword evidence="2" id="KW-1185">Reference proteome</keyword>
<dbReference type="AlphaFoldDB" id="A0A8H7SNW8"/>
<evidence type="ECO:0000313" key="2">
    <source>
        <dbReference type="Proteomes" id="UP000613177"/>
    </source>
</evidence>
<gene>
    <name evidence="1" type="ORF">INT48_006219</name>
</gene>
<dbReference type="EMBL" id="JAEPRE010000062">
    <property type="protein sequence ID" value="KAG2234074.1"/>
    <property type="molecule type" value="Genomic_DNA"/>
</dbReference>
<evidence type="ECO:0000313" key="1">
    <source>
        <dbReference type="EMBL" id="KAG2234074.1"/>
    </source>
</evidence>
<protein>
    <submittedName>
        <fullName evidence="1">Uncharacterized protein</fullName>
    </submittedName>
</protein>
<reference evidence="1" key="1">
    <citation type="submission" date="2021-01" db="EMBL/GenBank/DDBJ databases">
        <title>Metabolic potential, ecology and presence of endohyphal bacteria is reflected in genomic diversity of Mucoromycotina.</title>
        <authorList>
            <person name="Muszewska A."/>
            <person name="Okrasinska A."/>
            <person name="Steczkiewicz K."/>
            <person name="Drgas O."/>
            <person name="Orlowska M."/>
            <person name="Perlinska-Lenart U."/>
            <person name="Aleksandrzak-Piekarczyk T."/>
            <person name="Szatraj K."/>
            <person name="Zielenkiewicz U."/>
            <person name="Pilsyk S."/>
            <person name="Malc E."/>
            <person name="Mieczkowski P."/>
            <person name="Kruszewska J.S."/>
            <person name="Biernat P."/>
            <person name="Pawlowska J."/>
        </authorList>
    </citation>
    <scope>NUCLEOTIDE SEQUENCE</scope>
    <source>
        <strain evidence="1">WA0000018081</strain>
    </source>
</reference>
<dbReference type="Proteomes" id="UP000613177">
    <property type="component" value="Unassembled WGS sequence"/>
</dbReference>
<comment type="caution">
    <text evidence="1">The sequence shown here is derived from an EMBL/GenBank/DDBJ whole genome shotgun (WGS) entry which is preliminary data.</text>
</comment>